<dbReference type="InterPro" id="IPR005495">
    <property type="entry name" value="LptG/LptF_permease"/>
</dbReference>
<reference evidence="7" key="1">
    <citation type="submission" date="2019-01" db="EMBL/GenBank/DDBJ databases">
        <authorList>
            <consortium name="Genoscope - CEA"/>
            <person name="William W."/>
        </authorList>
    </citation>
    <scope>NUCLEOTIDE SEQUENCE</scope>
    <source>
        <strain evidence="7">CR-1</strain>
    </source>
</reference>
<dbReference type="GO" id="GO:0055085">
    <property type="term" value="P:transmembrane transport"/>
    <property type="evidence" value="ECO:0007669"/>
    <property type="project" value="InterPro"/>
</dbReference>
<evidence type="ECO:0000256" key="3">
    <source>
        <dbReference type="ARBA" id="ARBA00022692"/>
    </source>
</evidence>
<dbReference type="NCBIfam" id="TIGR04407">
    <property type="entry name" value="LptF_YjgP"/>
    <property type="match status" value="1"/>
</dbReference>
<feature type="transmembrane region" description="Helical" evidence="6">
    <location>
        <begin position="310"/>
        <end position="328"/>
    </location>
</feature>
<keyword evidence="5 6" id="KW-0472">Membrane</keyword>
<dbReference type="PANTHER" id="PTHR33529:SF6">
    <property type="entry name" value="YJGP_YJGQ FAMILY PERMEASE"/>
    <property type="match status" value="1"/>
</dbReference>
<dbReference type="GO" id="GO:0043190">
    <property type="term" value="C:ATP-binding cassette (ABC) transporter complex"/>
    <property type="evidence" value="ECO:0007669"/>
    <property type="project" value="InterPro"/>
</dbReference>
<feature type="transmembrane region" description="Helical" evidence="6">
    <location>
        <begin position="340"/>
        <end position="359"/>
    </location>
</feature>
<evidence type="ECO:0000256" key="1">
    <source>
        <dbReference type="ARBA" id="ARBA00004651"/>
    </source>
</evidence>
<dbReference type="AlphaFoldDB" id="A0A484HHC0"/>
<keyword evidence="3 6" id="KW-0812">Transmembrane</keyword>
<keyword evidence="4 6" id="KW-1133">Transmembrane helix</keyword>
<evidence type="ECO:0000256" key="2">
    <source>
        <dbReference type="ARBA" id="ARBA00022475"/>
    </source>
</evidence>
<feature type="transmembrane region" description="Helical" evidence="6">
    <location>
        <begin position="74"/>
        <end position="103"/>
    </location>
</feature>
<evidence type="ECO:0000256" key="4">
    <source>
        <dbReference type="ARBA" id="ARBA00022989"/>
    </source>
</evidence>
<sequence>MIEPPRRNHPAGPFPLTAPHKSMKINSVLYRYLFRELLQPFALSIVFLTFVFLMTRMLDIADMIVNHRVGMGTIALLLFYSMPFFLEFIIPMSVMMSVLLTFLRMSADNEIAALKAGGIGLFHLLPPVLAFCLIGALMTAVMAIFGLPEGRMASKKLAFETIASNTGLGLEERRFNDRFENVMFYVGAVDSARDELRDIFIEDARDPDMKSVIAAPRGTLRGEKGKFDFHLRLYNGSIHQAAPGSKASRNLRFDTYDMILSLPPPSPSAQNAPKDEEEMSIPELRAYIAENDANKDARYYLTLMELHKKFSLPLACFALGVLAFPLGIQSKLSKRSYGIGLGMIFFILYYLMLSAGWVFGEAGVYPPFIGMWAPNLVMGAIGLALLFASAREYALSLDFIRDSARAVLKRFPQRPKGAR</sequence>
<dbReference type="PANTHER" id="PTHR33529">
    <property type="entry name" value="SLR0882 PROTEIN-RELATED"/>
    <property type="match status" value="1"/>
</dbReference>
<dbReference type="InterPro" id="IPR030922">
    <property type="entry name" value="LptF"/>
</dbReference>
<name>A0A484HHC0_9BACT</name>
<evidence type="ECO:0000256" key="6">
    <source>
        <dbReference type="SAM" id="Phobius"/>
    </source>
</evidence>
<evidence type="ECO:0000256" key="5">
    <source>
        <dbReference type="ARBA" id="ARBA00023136"/>
    </source>
</evidence>
<protein>
    <submittedName>
        <fullName evidence="7">LPS export ABC transporter permease LptF</fullName>
    </submittedName>
</protein>
<feature type="transmembrane region" description="Helical" evidence="6">
    <location>
        <begin position="371"/>
        <end position="390"/>
    </location>
</feature>
<gene>
    <name evidence="7" type="primary">lptF</name>
    <name evidence="7" type="ORF">EPICR_20331</name>
</gene>
<comment type="subcellular location">
    <subcellularLocation>
        <location evidence="1">Cell membrane</location>
        <topology evidence="1">Multi-pass membrane protein</topology>
    </subcellularLocation>
</comment>
<proteinExistence type="predicted"/>
<accession>A0A484HHC0</accession>
<dbReference type="Pfam" id="PF03739">
    <property type="entry name" value="LptF_LptG"/>
    <property type="match status" value="1"/>
</dbReference>
<organism evidence="7">
    <name type="scientific">uncultured Desulfobacteraceae bacterium</name>
    <dbReference type="NCBI Taxonomy" id="218296"/>
    <lineage>
        <taxon>Bacteria</taxon>
        <taxon>Pseudomonadati</taxon>
        <taxon>Thermodesulfobacteriota</taxon>
        <taxon>Desulfobacteria</taxon>
        <taxon>Desulfobacterales</taxon>
        <taxon>Desulfobacteraceae</taxon>
        <taxon>environmental samples</taxon>
    </lineage>
</organism>
<evidence type="ECO:0000313" key="7">
    <source>
        <dbReference type="EMBL" id="VEN73861.1"/>
    </source>
</evidence>
<feature type="transmembrane region" description="Helical" evidence="6">
    <location>
        <begin position="32"/>
        <end position="54"/>
    </location>
</feature>
<dbReference type="EMBL" id="CAACVI010000012">
    <property type="protein sequence ID" value="VEN73861.1"/>
    <property type="molecule type" value="Genomic_DNA"/>
</dbReference>
<dbReference type="GO" id="GO:0015920">
    <property type="term" value="P:lipopolysaccharide transport"/>
    <property type="evidence" value="ECO:0007669"/>
    <property type="project" value="TreeGrafter"/>
</dbReference>
<feature type="transmembrane region" description="Helical" evidence="6">
    <location>
        <begin position="124"/>
        <end position="147"/>
    </location>
</feature>
<keyword evidence="2" id="KW-1003">Cell membrane</keyword>